<comment type="caution">
    <text evidence="8">The sequence shown here is derived from an EMBL/GenBank/DDBJ whole genome shotgun (WGS) entry which is preliminary data.</text>
</comment>
<keyword evidence="1" id="KW-0134">Cell wall</keyword>
<keyword evidence="3" id="KW-0732">Signal</keyword>
<dbReference type="Pfam" id="PF24547">
    <property type="entry name" value="DUF7601"/>
    <property type="match status" value="1"/>
</dbReference>
<dbReference type="EMBL" id="JAGZGG010000004">
    <property type="protein sequence ID" value="MBS5331524.1"/>
    <property type="molecule type" value="Genomic_DNA"/>
</dbReference>
<dbReference type="Gene3D" id="2.60.40.1140">
    <property type="entry name" value="Collagen-binding surface protein Cna, B-type domain"/>
    <property type="match status" value="1"/>
</dbReference>
<feature type="region of interest" description="Disordered" evidence="5">
    <location>
        <begin position="61"/>
        <end position="100"/>
    </location>
</feature>
<proteinExistence type="predicted"/>
<feature type="transmembrane region" description="Helical" evidence="6">
    <location>
        <begin position="106"/>
        <end position="126"/>
    </location>
</feature>
<dbReference type="InterPro" id="IPR019931">
    <property type="entry name" value="LPXTG_anchor"/>
</dbReference>
<evidence type="ECO:0000256" key="2">
    <source>
        <dbReference type="ARBA" id="ARBA00022525"/>
    </source>
</evidence>
<gene>
    <name evidence="8" type="ORF">KHY36_03225</name>
</gene>
<evidence type="ECO:0000256" key="4">
    <source>
        <dbReference type="ARBA" id="ARBA00023088"/>
    </source>
</evidence>
<dbReference type="PROSITE" id="PS50847">
    <property type="entry name" value="GRAM_POS_ANCHORING"/>
    <property type="match status" value="1"/>
</dbReference>
<keyword evidence="6" id="KW-1133">Transmembrane helix</keyword>
<keyword evidence="6" id="KW-0812">Transmembrane</keyword>
<accession>A0A943DAZ3</accession>
<keyword evidence="6" id="KW-0472">Membrane</keyword>
<dbReference type="NCBIfam" id="TIGR01167">
    <property type="entry name" value="LPXTG_anchor"/>
    <property type="match status" value="1"/>
</dbReference>
<sequence length="133" mass="13873">MQTETFWHRHILLTPFATGLPSGITYSVTEAEANQDGYTTASSKASGSIVNNDTVTVAFTNTKNRNISEGPKDDDKTTPAPATPAPAATATPQYTIPQTGDTSNPALLVVLMLVSGSAAIGTAVVGSKKKHNR</sequence>
<evidence type="ECO:0000256" key="5">
    <source>
        <dbReference type="SAM" id="MobiDB-lite"/>
    </source>
</evidence>
<evidence type="ECO:0000259" key="7">
    <source>
        <dbReference type="PROSITE" id="PS50847"/>
    </source>
</evidence>
<name>A0A943DAZ3_9FIRM</name>
<evidence type="ECO:0000313" key="8">
    <source>
        <dbReference type="EMBL" id="MBS5331524.1"/>
    </source>
</evidence>
<dbReference type="InterPro" id="IPR055382">
    <property type="entry name" value="DUF7601"/>
</dbReference>
<evidence type="ECO:0000256" key="6">
    <source>
        <dbReference type="SAM" id="Phobius"/>
    </source>
</evidence>
<reference evidence="8" key="1">
    <citation type="submission" date="2021-02" db="EMBL/GenBank/DDBJ databases">
        <title>Infant gut strain persistence is associated with maternal origin, phylogeny, and functional potential including surface adhesion and iron acquisition.</title>
        <authorList>
            <person name="Lou Y.C."/>
        </authorList>
    </citation>
    <scope>NUCLEOTIDE SEQUENCE</scope>
    <source>
        <strain evidence="8">L3_101_000M1_dasL3_101_000M1_concoct_87</strain>
    </source>
</reference>
<evidence type="ECO:0000256" key="3">
    <source>
        <dbReference type="ARBA" id="ARBA00022729"/>
    </source>
</evidence>
<evidence type="ECO:0000313" key="9">
    <source>
        <dbReference type="Proteomes" id="UP000759273"/>
    </source>
</evidence>
<protein>
    <submittedName>
        <fullName evidence="8">LPXTG cell wall anchor domain-containing protein</fullName>
    </submittedName>
</protein>
<dbReference type="Pfam" id="PF00746">
    <property type="entry name" value="Gram_pos_anchor"/>
    <property type="match status" value="1"/>
</dbReference>
<dbReference type="Proteomes" id="UP000759273">
    <property type="component" value="Unassembled WGS sequence"/>
</dbReference>
<keyword evidence="4" id="KW-0572">Peptidoglycan-anchor</keyword>
<organism evidence="8 9">
    <name type="scientific">Subdoligranulum variabile</name>
    <dbReference type="NCBI Taxonomy" id="214851"/>
    <lineage>
        <taxon>Bacteria</taxon>
        <taxon>Bacillati</taxon>
        <taxon>Bacillota</taxon>
        <taxon>Clostridia</taxon>
        <taxon>Eubacteriales</taxon>
        <taxon>Oscillospiraceae</taxon>
        <taxon>Subdoligranulum</taxon>
    </lineage>
</organism>
<dbReference type="AlphaFoldDB" id="A0A943DAZ3"/>
<feature type="domain" description="Gram-positive cocci surface proteins LPxTG" evidence="7">
    <location>
        <begin position="96"/>
        <end position="133"/>
    </location>
</feature>
<evidence type="ECO:0000256" key="1">
    <source>
        <dbReference type="ARBA" id="ARBA00022512"/>
    </source>
</evidence>
<keyword evidence="2" id="KW-0964">Secreted</keyword>